<dbReference type="EMBL" id="BJXC01000006">
    <property type="protein sequence ID" value="GEM51485.1"/>
    <property type="molecule type" value="Genomic_DNA"/>
</dbReference>
<dbReference type="RefSeq" id="WP_019976047.1">
    <property type="nucleotide sequence ID" value="NZ_BJXC01000006.1"/>
</dbReference>
<keyword evidence="2" id="KW-0238">DNA-binding</keyword>
<dbReference type="Gene3D" id="1.10.10.60">
    <property type="entry name" value="Homeodomain-like"/>
    <property type="match status" value="1"/>
</dbReference>
<dbReference type="InterPro" id="IPR018060">
    <property type="entry name" value="HTH_AraC"/>
</dbReference>
<evidence type="ECO:0000259" key="4">
    <source>
        <dbReference type="PROSITE" id="PS01124"/>
    </source>
</evidence>
<dbReference type="SUPFAM" id="SSF51215">
    <property type="entry name" value="Regulatory protein AraC"/>
    <property type="match status" value="1"/>
</dbReference>
<evidence type="ECO:0000256" key="3">
    <source>
        <dbReference type="ARBA" id="ARBA00023163"/>
    </source>
</evidence>
<evidence type="ECO:0000256" key="1">
    <source>
        <dbReference type="ARBA" id="ARBA00023015"/>
    </source>
</evidence>
<feature type="domain" description="HTH araC/xylS-type" evidence="4">
    <location>
        <begin position="172"/>
        <end position="270"/>
    </location>
</feature>
<evidence type="ECO:0000256" key="2">
    <source>
        <dbReference type="ARBA" id="ARBA00023125"/>
    </source>
</evidence>
<dbReference type="Pfam" id="PF22200">
    <property type="entry name" value="ExsA_N"/>
    <property type="match status" value="1"/>
</dbReference>
<dbReference type="InterPro" id="IPR054015">
    <property type="entry name" value="ExsA-like_N"/>
</dbReference>
<dbReference type="SUPFAM" id="SSF46689">
    <property type="entry name" value="Homeodomain-like"/>
    <property type="match status" value="1"/>
</dbReference>
<reference evidence="5 6" key="1">
    <citation type="submission" date="2019-07" db="EMBL/GenBank/DDBJ databases">
        <title>Whole genome shotgun sequence of Empedobacter brevis NBRC 14943.</title>
        <authorList>
            <person name="Hosoyama A."/>
            <person name="Uohara A."/>
            <person name="Ohji S."/>
            <person name="Ichikawa N."/>
        </authorList>
    </citation>
    <scope>NUCLEOTIDE SEQUENCE [LARGE SCALE GENOMIC DNA]</scope>
    <source>
        <strain evidence="5 6">NBRC 14943</strain>
    </source>
</reference>
<gene>
    <name evidence="5" type="ORF">EB1_12750</name>
</gene>
<accession>A0A511NFA5</accession>
<sequence length="272" mass="32005">MKKITPLQDNSFVYSCSVQDKWGFEQFVPNHVISYQVSGETHIYHQGGTFILKKGDILLSRRNQFVKTLKVRATDMEYKAISVIFKQEDLQSYTKLNEIDLPSRYTGKNNLLIQSTSFLKSYFQSLVPYIEQAHQSNEKMAFSKIVEIIELLQHTQLDLKEFLFDFTGPHKIDLEEFMLKNYQYNSSIENFAKLTGRSLAAFKRDFLKIFDLPPAQWLKNKRLEEAYYLIHHKQEKPSDFYLDLGFENLSHFYTAFKKKYGVTPSQSLLRTK</sequence>
<dbReference type="InterPro" id="IPR009057">
    <property type="entry name" value="Homeodomain-like_sf"/>
</dbReference>
<dbReference type="AlphaFoldDB" id="A0A511NFA5"/>
<dbReference type="Proteomes" id="UP000321245">
    <property type="component" value="Unassembled WGS sequence"/>
</dbReference>
<protein>
    <recommendedName>
        <fullName evidence="4">HTH araC/xylS-type domain-containing protein</fullName>
    </recommendedName>
</protein>
<evidence type="ECO:0000313" key="6">
    <source>
        <dbReference type="Proteomes" id="UP000321245"/>
    </source>
</evidence>
<keyword evidence="1" id="KW-0805">Transcription regulation</keyword>
<dbReference type="InterPro" id="IPR037923">
    <property type="entry name" value="HTH-like"/>
</dbReference>
<comment type="caution">
    <text evidence="5">The sequence shown here is derived from an EMBL/GenBank/DDBJ whole genome shotgun (WGS) entry which is preliminary data.</text>
</comment>
<dbReference type="GO" id="GO:0003700">
    <property type="term" value="F:DNA-binding transcription factor activity"/>
    <property type="evidence" value="ECO:0007669"/>
    <property type="project" value="InterPro"/>
</dbReference>
<dbReference type="STRING" id="1218108.GCA_000382425_02573"/>
<keyword evidence="3" id="KW-0804">Transcription</keyword>
<organism evidence="5 6">
    <name type="scientific">Empedobacter brevis NBRC 14943 = ATCC 43319</name>
    <dbReference type="NCBI Taxonomy" id="1218108"/>
    <lineage>
        <taxon>Bacteria</taxon>
        <taxon>Pseudomonadati</taxon>
        <taxon>Bacteroidota</taxon>
        <taxon>Flavobacteriia</taxon>
        <taxon>Flavobacteriales</taxon>
        <taxon>Weeksellaceae</taxon>
        <taxon>Empedobacter</taxon>
    </lineage>
</organism>
<keyword evidence="6" id="KW-1185">Reference proteome</keyword>
<name>A0A511NFA5_9FLAO</name>
<dbReference type="InterPro" id="IPR050204">
    <property type="entry name" value="AraC_XylS_family_regulators"/>
</dbReference>
<dbReference type="PANTHER" id="PTHR46796:SF12">
    <property type="entry name" value="HTH-TYPE DNA-BINDING TRANSCRIPTIONAL ACTIVATOR EUTR"/>
    <property type="match status" value="1"/>
</dbReference>
<dbReference type="GO" id="GO:0043565">
    <property type="term" value="F:sequence-specific DNA binding"/>
    <property type="evidence" value="ECO:0007669"/>
    <property type="project" value="InterPro"/>
</dbReference>
<dbReference type="GeneID" id="84650688"/>
<dbReference type="Pfam" id="PF12833">
    <property type="entry name" value="HTH_18"/>
    <property type="match status" value="1"/>
</dbReference>
<dbReference type="PROSITE" id="PS01124">
    <property type="entry name" value="HTH_ARAC_FAMILY_2"/>
    <property type="match status" value="1"/>
</dbReference>
<dbReference type="PANTHER" id="PTHR46796">
    <property type="entry name" value="HTH-TYPE TRANSCRIPTIONAL ACTIVATOR RHAS-RELATED"/>
    <property type="match status" value="1"/>
</dbReference>
<dbReference type="SMART" id="SM00342">
    <property type="entry name" value="HTH_ARAC"/>
    <property type="match status" value="1"/>
</dbReference>
<proteinExistence type="predicted"/>
<dbReference type="OrthoDB" id="4480133at2"/>
<evidence type="ECO:0000313" key="5">
    <source>
        <dbReference type="EMBL" id="GEM51485.1"/>
    </source>
</evidence>